<name>A0ABQ6IPB6_9MICO</name>
<dbReference type="PANTHER" id="PTHR35936">
    <property type="entry name" value="MEMBRANE-BOUND LYTIC MUREIN TRANSGLYCOSYLASE F"/>
    <property type="match status" value="1"/>
</dbReference>
<organism evidence="5 6">
    <name type="scientific">Mobilicoccus caccae</name>
    <dbReference type="NCBI Taxonomy" id="1859295"/>
    <lineage>
        <taxon>Bacteria</taxon>
        <taxon>Bacillati</taxon>
        <taxon>Actinomycetota</taxon>
        <taxon>Actinomycetes</taxon>
        <taxon>Micrococcales</taxon>
        <taxon>Dermatophilaceae</taxon>
        <taxon>Mobilicoccus</taxon>
    </lineage>
</organism>
<dbReference type="Proteomes" id="UP001157126">
    <property type="component" value="Unassembled WGS sequence"/>
</dbReference>
<feature type="signal peptide" evidence="2">
    <location>
        <begin position="1"/>
        <end position="23"/>
    </location>
</feature>
<accession>A0ABQ6IPB6</accession>
<dbReference type="EMBL" id="BSUO01000001">
    <property type="protein sequence ID" value="GMA39047.1"/>
    <property type="molecule type" value="Genomic_DNA"/>
</dbReference>
<dbReference type="Gene3D" id="3.40.190.10">
    <property type="entry name" value="Periplasmic binding protein-like II"/>
    <property type="match status" value="2"/>
</dbReference>
<protein>
    <submittedName>
        <fullName evidence="5">Basic amino acid ABC transporter substrate-binding protein</fullName>
    </submittedName>
</protein>
<evidence type="ECO:0000259" key="3">
    <source>
        <dbReference type="SMART" id="SM00062"/>
    </source>
</evidence>
<proteinExistence type="predicted"/>
<feature type="domain" description="Solute-binding protein family 3/N-terminal" evidence="3">
    <location>
        <begin position="51"/>
        <end position="276"/>
    </location>
</feature>
<dbReference type="PANTHER" id="PTHR35936:SF17">
    <property type="entry name" value="ARGININE-BINDING EXTRACELLULAR PROTEIN ARTP"/>
    <property type="match status" value="1"/>
</dbReference>
<evidence type="ECO:0000256" key="1">
    <source>
        <dbReference type="ARBA" id="ARBA00022729"/>
    </source>
</evidence>
<feature type="chain" id="PRO_5045395511" evidence="2">
    <location>
        <begin position="24"/>
        <end position="293"/>
    </location>
</feature>
<dbReference type="InterPro" id="IPR001320">
    <property type="entry name" value="Iontro_rcpt_C"/>
</dbReference>
<dbReference type="SMART" id="SM00079">
    <property type="entry name" value="PBPe"/>
    <property type="match status" value="1"/>
</dbReference>
<dbReference type="InterPro" id="IPR001638">
    <property type="entry name" value="Solute-binding_3/MltF_N"/>
</dbReference>
<dbReference type="SMART" id="SM00062">
    <property type="entry name" value="PBPb"/>
    <property type="match status" value="1"/>
</dbReference>
<comment type="caution">
    <text evidence="5">The sequence shown here is derived from an EMBL/GenBank/DDBJ whole genome shotgun (WGS) entry which is preliminary data.</text>
</comment>
<dbReference type="SUPFAM" id="SSF53850">
    <property type="entry name" value="Periplasmic binding protein-like II"/>
    <property type="match status" value="1"/>
</dbReference>
<keyword evidence="1 2" id="KW-0732">Signal</keyword>
<keyword evidence="6" id="KW-1185">Reference proteome</keyword>
<reference evidence="6" key="1">
    <citation type="journal article" date="2019" name="Int. J. Syst. Evol. Microbiol.">
        <title>The Global Catalogue of Microorganisms (GCM) 10K type strain sequencing project: providing services to taxonomists for standard genome sequencing and annotation.</title>
        <authorList>
            <consortium name="The Broad Institute Genomics Platform"/>
            <consortium name="The Broad Institute Genome Sequencing Center for Infectious Disease"/>
            <person name="Wu L."/>
            <person name="Ma J."/>
        </authorList>
    </citation>
    <scope>NUCLEOTIDE SEQUENCE [LARGE SCALE GENOMIC DNA]</scope>
    <source>
        <strain evidence="6">NBRC 113072</strain>
    </source>
</reference>
<dbReference type="PROSITE" id="PS51257">
    <property type="entry name" value="PROKAR_LIPOPROTEIN"/>
    <property type="match status" value="1"/>
</dbReference>
<sequence>MTRSVFSHGRLAAAVAAAALVLAGCGGGGGQGDAQPAATSGSAVSVVNAGKLTLCTHLEYRPFEFRDESGKLVGFDIDIANMVAQGMGLAAEAEVVDVPFEQITSGAAMAAGRCDIGIAGMTITPERANAILFSDPYFDASQALIVKQGSGVTNLAQLKGRKLGVQTDTTGQIYAQDNAEANGYEIVVFEDLPTSVNAVKSGRVDAAINDNGVLFDFAKQNPDTEVVAEFNTGEHYGIGVRKDTGQALVAEVNKVLTAAREDGRYDESYKRWFGDLPQTGVEPAPGMTGAPTG</sequence>
<dbReference type="RefSeq" id="WP_284303041.1">
    <property type="nucleotide sequence ID" value="NZ_BSUO01000001.1"/>
</dbReference>
<evidence type="ECO:0000256" key="2">
    <source>
        <dbReference type="SAM" id="SignalP"/>
    </source>
</evidence>
<evidence type="ECO:0000313" key="6">
    <source>
        <dbReference type="Proteomes" id="UP001157126"/>
    </source>
</evidence>
<evidence type="ECO:0000313" key="5">
    <source>
        <dbReference type="EMBL" id="GMA39047.1"/>
    </source>
</evidence>
<feature type="domain" description="Ionotropic glutamate receptor C-terminal" evidence="4">
    <location>
        <begin position="51"/>
        <end position="275"/>
    </location>
</feature>
<evidence type="ECO:0000259" key="4">
    <source>
        <dbReference type="SMART" id="SM00079"/>
    </source>
</evidence>
<dbReference type="Pfam" id="PF00497">
    <property type="entry name" value="SBP_bac_3"/>
    <property type="match status" value="1"/>
</dbReference>
<dbReference type="CDD" id="cd13624">
    <property type="entry name" value="PBP2_Arg_Lys_His"/>
    <property type="match status" value="1"/>
</dbReference>
<gene>
    <name evidence="5" type="ORF">GCM10025883_10920</name>
</gene>